<dbReference type="EMBL" id="CATQJA010002699">
    <property type="protein sequence ID" value="CAJ0584624.1"/>
    <property type="molecule type" value="Genomic_DNA"/>
</dbReference>
<feature type="non-terminal residue" evidence="3">
    <location>
        <position position="1"/>
    </location>
</feature>
<proteinExistence type="predicted"/>
<evidence type="ECO:0000313" key="2">
    <source>
        <dbReference type="EMBL" id="CAJ0564760.1"/>
    </source>
</evidence>
<evidence type="ECO:0000256" key="1">
    <source>
        <dbReference type="SAM" id="MobiDB-lite"/>
    </source>
</evidence>
<keyword evidence="4" id="KW-1185">Reference proteome</keyword>
<sequence length="79" mass="9032">MFASRALSNAARTVTETTYTYSRAMPQTKVPMTETIQPTTLNQTRNAFVDSFNFTPKTETTFSKTSQPTHRFNPFMTKQ</sequence>
<evidence type="ECO:0000313" key="3">
    <source>
        <dbReference type="EMBL" id="CAJ0584624.1"/>
    </source>
</evidence>
<name>A0AA36DBD8_9BILA</name>
<dbReference type="AlphaFoldDB" id="A0AA36DBD8"/>
<protein>
    <submittedName>
        <fullName evidence="3">Uncharacterized protein</fullName>
    </submittedName>
</protein>
<dbReference type="Proteomes" id="UP001177023">
    <property type="component" value="Unassembled WGS sequence"/>
</dbReference>
<organism evidence="3 4">
    <name type="scientific">Mesorhabditis spiculigera</name>
    <dbReference type="NCBI Taxonomy" id="96644"/>
    <lineage>
        <taxon>Eukaryota</taxon>
        <taxon>Metazoa</taxon>
        <taxon>Ecdysozoa</taxon>
        <taxon>Nematoda</taxon>
        <taxon>Chromadorea</taxon>
        <taxon>Rhabditida</taxon>
        <taxon>Rhabditina</taxon>
        <taxon>Rhabditomorpha</taxon>
        <taxon>Rhabditoidea</taxon>
        <taxon>Rhabditidae</taxon>
        <taxon>Mesorhabditinae</taxon>
        <taxon>Mesorhabditis</taxon>
    </lineage>
</organism>
<accession>A0AA36DBD8</accession>
<evidence type="ECO:0000313" key="4">
    <source>
        <dbReference type="Proteomes" id="UP001177023"/>
    </source>
</evidence>
<reference evidence="3" key="1">
    <citation type="submission" date="2023-06" db="EMBL/GenBank/DDBJ databases">
        <authorList>
            <person name="Delattre M."/>
        </authorList>
    </citation>
    <scope>NUCLEOTIDE SEQUENCE</scope>
    <source>
        <strain evidence="3">AF72</strain>
    </source>
</reference>
<gene>
    <name evidence="3" type="ORF">MSPICULIGERA_LOCUS22671</name>
    <name evidence="2" type="ORF">MSPICULIGERA_LOCUS3430</name>
</gene>
<dbReference type="EMBL" id="CATQJA010000905">
    <property type="protein sequence ID" value="CAJ0564760.1"/>
    <property type="molecule type" value="Genomic_DNA"/>
</dbReference>
<comment type="caution">
    <text evidence="3">The sequence shown here is derived from an EMBL/GenBank/DDBJ whole genome shotgun (WGS) entry which is preliminary data.</text>
</comment>
<feature type="region of interest" description="Disordered" evidence="1">
    <location>
        <begin position="59"/>
        <end position="79"/>
    </location>
</feature>